<keyword evidence="2 8" id="KW-0547">Nucleotide-binding</keyword>
<comment type="function">
    <text evidence="8">Involved in the regulation of the intracellular balance of NAD and NADP, and is a key enzyme in the biosynthesis of NADP. Catalyzes specifically the phosphorylation on 2'-hydroxyl of the adenosine moiety of NAD to yield NADP.</text>
</comment>
<evidence type="ECO:0000256" key="4">
    <source>
        <dbReference type="ARBA" id="ARBA00022840"/>
    </source>
</evidence>
<evidence type="ECO:0000313" key="9">
    <source>
        <dbReference type="EMBL" id="SFD86050.1"/>
    </source>
</evidence>
<dbReference type="AlphaFoldDB" id="A0A1I1VZJ7"/>
<gene>
    <name evidence="8" type="primary">nadK</name>
    <name evidence="9" type="ORF">SAMN05660831_02475</name>
</gene>
<dbReference type="NCBIfam" id="NF002306">
    <property type="entry name" value="PRK01231.1"/>
    <property type="match status" value="1"/>
</dbReference>
<evidence type="ECO:0000256" key="1">
    <source>
        <dbReference type="ARBA" id="ARBA00022679"/>
    </source>
</evidence>
<dbReference type="GO" id="GO:0003951">
    <property type="term" value="F:NAD+ kinase activity"/>
    <property type="evidence" value="ECO:0007669"/>
    <property type="project" value="UniProtKB-UniRule"/>
</dbReference>
<keyword evidence="4 8" id="KW-0067">ATP-binding</keyword>
<keyword evidence="10" id="KW-1185">Reference proteome</keyword>
<dbReference type="GO" id="GO:0051287">
    <property type="term" value="F:NAD binding"/>
    <property type="evidence" value="ECO:0007669"/>
    <property type="project" value="UniProtKB-ARBA"/>
</dbReference>
<dbReference type="GO" id="GO:0006741">
    <property type="term" value="P:NADP+ biosynthetic process"/>
    <property type="evidence" value="ECO:0007669"/>
    <property type="project" value="UniProtKB-UniRule"/>
</dbReference>
<evidence type="ECO:0000313" key="10">
    <source>
        <dbReference type="Proteomes" id="UP000198611"/>
    </source>
</evidence>
<keyword evidence="5 8" id="KW-0521">NADP</keyword>
<comment type="similarity">
    <text evidence="8">Belongs to the NAD kinase family.</text>
</comment>
<dbReference type="Pfam" id="PF01513">
    <property type="entry name" value="NAD_kinase"/>
    <property type="match status" value="1"/>
</dbReference>
<comment type="caution">
    <text evidence="8">Lacks conserved residue(s) required for the propagation of feature annotation.</text>
</comment>
<feature type="binding site" evidence="8">
    <location>
        <begin position="189"/>
        <end position="194"/>
    </location>
    <ligand>
        <name>NAD(+)</name>
        <dbReference type="ChEBI" id="CHEBI:57540"/>
    </ligand>
</feature>
<organism evidence="9 10">
    <name type="scientific">Thiohalospira halophila DSM 15071</name>
    <dbReference type="NCBI Taxonomy" id="1123397"/>
    <lineage>
        <taxon>Bacteria</taxon>
        <taxon>Pseudomonadati</taxon>
        <taxon>Pseudomonadota</taxon>
        <taxon>Gammaproteobacteria</taxon>
        <taxon>Thiohalospirales</taxon>
        <taxon>Thiohalospiraceae</taxon>
        <taxon>Thiohalospira</taxon>
    </lineage>
</organism>
<dbReference type="InterPro" id="IPR002504">
    <property type="entry name" value="NADK"/>
</dbReference>
<name>A0A1I1VZJ7_9GAMM</name>
<protein>
    <recommendedName>
        <fullName evidence="8">NAD kinase</fullName>
        <ecNumber evidence="8">2.7.1.23</ecNumber>
    </recommendedName>
    <alternativeName>
        <fullName evidence="8">ATP-dependent NAD kinase</fullName>
    </alternativeName>
</protein>
<dbReference type="Pfam" id="PF20143">
    <property type="entry name" value="NAD_kinase_C"/>
    <property type="match status" value="1"/>
</dbReference>
<dbReference type="EMBL" id="FOMJ01000010">
    <property type="protein sequence ID" value="SFD86050.1"/>
    <property type="molecule type" value="Genomic_DNA"/>
</dbReference>
<feature type="binding site" evidence="8">
    <location>
        <begin position="74"/>
        <end position="75"/>
    </location>
    <ligand>
        <name>NAD(+)</name>
        <dbReference type="ChEBI" id="CHEBI:57540"/>
    </ligand>
</feature>
<dbReference type="Proteomes" id="UP000198611">
    <property type="component" value="Unassembled WGS sequence"/>
</dbReference>
<comment type="catalytic activity">
    <reaction evidence="7 8">
        <text>NAD(+) + ATP = ADP + NADP(+) + H(+)</text>
        <dbReference type="Rhea" id="RHEA:18629"/>
        <dbReference type="ChEBI" id="CHEBI:15378"/>
        <dbReference type="ChEBI" id="CHEBI:30616"/>
        <dbReference type="ChEBI" id="CHEBI:57540"/>
        <dbReference type="ChEBI" id="CHEBI:58349"/>
        <dbReference type="ChEBI" id="CHEBI:456216"/>
        <dbReference type="EC" id="2.7.1.23"/>
    </reaction>
</comment>
<keyword evidence="8" id="KW-0963">Cytoplasm</keyword>
<comment type="cofactor">
    <cofactor evidence="8">
        <name>a divalent metal cation</name>
        <dbReference type="ChEBI" id="CHEBI:60240"/>
    </cofactor>
</comment>
<dbReference type="InterPro" id="IPR017437">
    <property type="entry name" value="ATP-NAD_kinase_PpnK-typ_C"/>
</dbReference>
<evidence type="ECO:0000256" key="6">
    <source>
        <dbReference type="ARBA" id="ARBA00023027"/>
    </source>
</evidence>
<dbReference type="InterPro" id="IPR016064">
    <property type="entry name" value="NAD/diacylglycerol_kinase_sf"/>
</dbReference>
<keyword evidence="3 8" id="KW-0418">Kinase</keyword>
<dbReference type="Gene3D" id="3.40.50.10330">
    <property type="entry name" value="Probable inorganic polyphosphate/atp-NAD kinase, domain 1"/>
    <property type="match status" value="1"/>
</dbReference>
<dbReference type="PANTHER" id="PTHR20275">
    <property type="entry name" value="NAD KINASE"/>
    <property type="match status" value="1"/>
</dbReference>
<dbReference type="GO" id="GO:0046872">
    <property type="term" value="F:metal ion binding"/>
    <property type="evidence" value="ECO:0007669"/>
    <property type="project" value="UniProtKB-UniRule"/>
</dbReference>
<reference evidence="9 10" key="1">
    <citation type="submission" date="2016-10" db="EMBL/GenBank/DDBJ databases">
        <authorList>
            <person name="de Groot N.N."/>
        </authorList>
    </citation>
    <scope>NUCLEOTIDE SEQUENCE [LARGE SCALE GENOMIC DNA]</scope>
    <source>
        <strain evidence="9 10">HL3</strain>
    </source>
</reference>
<feature type="binding site" evidence="8">
    <location>
        <position position="159"/>
    </location>
    <ligand>
        <name>NAD(+)</name>
        <dbReference type="ChEBI" id="CHEBI:57540"/>
    </ligand>
</feature>
<feature type="binding site" evidence="8">
    <location>
        <position position="176"/>
    </location>
    <ligand>
        <name>NAD(+)</name>
        <dbReference type="ChEBI" id="CHEBI:57540"/>
    </ligand>
</feature>
<proteinExistence type="inferred from homology"/>
<dbReference type="Gene3D" id="2.60.200.30">
    <property type="entry name" value="Probable inorganic polyphosphate/atp-NAD kinase, domain 2"/>
    <property type="match status" value="1"/>
</dbReference>
<evidence type="ECO:0000256" key="5">
    <source>
        <dbReference type="ARBA" id="ARBA00022857"/>
    </source>
</evidence>
<dbReference type="GO" id="GO:0005524">
    <property type="term" value="F:ATP binding"/>
    <property type="evidence" value="ECO:0007669"/>
    <property type="project" value="UniProtKB-KW"/>
</dbReference>
<feature type="active site" description="Proton acceptor" evidence="8">
    <location>
        <position position="74"/>
    </location>
</feature>
<sequence length="297" mass="31873">MTHARFDTVGLIGKYSDPGMSDALGRVADFLTARDRRVLLDESTAAVCAGHDLEVATRAGLGEHADLIIVVGGDGTLLNAARTLADYGPLLVGVNLGRLGFLTDISPDHLEDRLEAILEGYYHVEDRFLLKASIQRDGQTISEATALNDTVIHKWEIARMIEVDTYIDGRFLNSIRADGLIVSTPTGSTAYALSGGGPILEPSLNAMTLVPICPHTLSNRPIVVGGDRHVELRVSANGQPQAQLTCDGQMNLGLAAGDRVIISKHPAPLHLLHPADHDHYEILRAKLHWGGPPLGTD</sequence>
<dbReference type="PANTHER" id="PTHR20275:SF0">
    <property type="entry name" value="NAD KINASE"/>
    <property type="match status" value="1"/>
</dbReference>
<accession>A0A1I1VZJ7</accession>
<dbReference type="GO" id="GO:0019674">
    <property type="term" value="P:NAD+ metabolic process"/>
    <property type="evidence" value="ECO:0007669"/>
    <property type="project" value="InterPro"/>
</dbReference>
<dbReference type="EC" id="2.7.1.23" evidence="8"/>
<keyword evidence="6 8" id="KW-0520">NAD</keyword>
<dbReference type="OrthoDB" id="9774737at2"/>
<dbReference type="SUPFAM" id="SSF111331">
    <property type="entry name" value="NAD kinase/diacylglycerol kinase-like"/>
    <property type="match status" value="1"/>
</dbReference>
<dbReference type="STRING" id="1123397.SAMN05660831_02475"/>
<dbReference type="FunFam" id="2.60.200.30:FF:000009">
    <property type="entry name" value="Poly(P)/ATP NAD kinase"/>
    <property type="match status" value="1"/>
</dbReference>
<feature type="binding site" evidence="8">
    <location>
        <position position="178"/>
    </location>
    <ligand>
        <name>NAD(+)</name>
        <dbReference type="ChEBI" id="CHEBI:57540"/>
    </ligand>
</feature>
<evidence type="ECO:0000256" key="8">
    <source>
        <dbReference type="HAMAP-Rule" id="MF_00361"/>
    </source>
</evidence>
<evidence type="ECO:0000256" key="7">
    <source>
        <dbReference type="ARBA" id="ARBA00047925"/>
    </source>
</evidence>
<keyword evidence="1 8" id="KW-0808">Transferase</keyword>
<dbReference type="InterPro" id="IPR017438">
    <property type="entry name" value="ATP-NAD_kinase_N"/>
</dbReference>
<feature type="binding site" evidence="8">
    <location>
        <position position="249"/>
    </location>
    <ligand>
        <name>NAD(+)</name>
        <dbReference type="ChEBI" id="CHEBI:57540"/>
    </ligand>
</feature>
<comment type="subcellular location">
    <subcellularLocation>
        <location evidence="8">Cytoplasm</location>
    </subcellularLocation>
</comment>
<dbReference type="HAMAP" id="MF_00361">
    <property type="entry name" value="NAD_kinase"/>
    <property type="match status" value="1"/>
</dbReference>
<evidence type="ECO:0000256" key="3">
    <source>
        <dbReference type="ARBA" id="ARBA00022777"/>
    </source>
</evidence>
<dbReference type="RefSeq" id="WP_093429084.1">
    <property type="nucleotide sequence ID" value="NZ_FOMJ01000010.1"/>
</dbReference>
<feature type="binding site" evidence="8">
    <location>
        <begin position="148"/>
        <end position="149"/>
    </location>
    <ligand>
        <name>NAD(+)</name>
        <dbReference type="ChEBI" id="CHEBI:57540"/>
    </ligand>
</feature>
<evidence type="ECO:0000256" key="2">
    <source>
        <dbReference type="ARBA" id="ARBA00022741"/>
    </source>
</evidence>
<dbReference type="GO" id="GO:0005737">
    <property type="term" value="C:cytoplasm"/>
    <property type="evidence" value="ECO:0007669"/>
    <property type="project" value="UniProtKB-SubCell"/>
</dbReference>